<dbReference type="EMBL" id="KF900827">
    <property type="protein sequence ID" value="AIF08332.1"/>
    <property type="molecule type" value="Genomic_DNA"/>
</dbReference>
<organism evidence="1">
    <name type="scientific">uncultured marine thaumarchaeote KM3_28_C05</name>
    <dbReference type="NCBI Taxonomy" id="1456112"/>
    <lineage>
        <taxon>Archaea</taxon>
        <taxon>Nitrososphaerota</taxon>
        <taxon>environmental samples</taxon>
    </lineage>
</organism>
<accession>A0A075H193</accession>
<sequence length="398" mass="46151">MHMSEFDEFAEALMGQLSVEIDEEKVIAELTKKIKEDRSFTVEFDDIESVSKNLFMDLVQSVNEYMGLEVSKELSLEYLKLDEFKRLKGKKVFTENGRVYVDKLFDAVAKNDLKIISELIKEDTTKFLVYSTYVKSYISKISTTYGDYLDSKIYLNRFILDDYPRIILYKQGLPYESNAESVKSGYFGAMKMTILEEIVHSVQDNLHRLNIQAVMQVNTINEELAETILALDDKTVTQLTEYLQLQLVPEEFQIAKKANLFFMLNPDNFITNVMGPDVMTYTHVEIDPKISELVPSLEEIYKKWLKPIQAQHAVFTTMEGMAEFVVQQILKDDIDFQNYLSTFVGTNYSDYSVKKSTGKEFTQHVFDVYGKDTFVKLIANPPNTRELKDPQLYLNRIK</sequence>
<name>A0A075H193_9ARCH</name>
<protein>
    <submittedName>
        <fullName evidence="1">Uncharacterized protein</fullName>
    </submittedName>
</protein>
<dbReference type="AlphaFoldDB" id="A0A075H193"/>
<proteinExistence type="predicted"/>
<reference evidence="1" key="1">
    <citation type="journal article" date="2014" name="Genome Biol. Evol.">
        <title>Pangenome evidence for extensive interdomain horizontal transfer affecting lineage core and shell genes in uncultured planktonic thaumarchaeota and euryarchaeota.</title>
        <authorList>
            <person name="Deschamps P."/>
            <person name="Zivanovic Y."/>
            <person name="Moreira D."/>
            <person name="Rodriguez-Valera F."/>
            <person name="Lopez-Garcia P."/>
        </authorList>
    </citation>
    <scope>NUCLEOTIDE SEQUENCE</scope>
</reference>
<evidence type="ECO:0000313" key="1">
    <source>
        <dbReference type="EMBL" id="AIF08332.1"/>
    </source>
</evidence>